<feature type="domain" description="C2" evidence="2">
    <location>
        <begin position="481"/>
        <end position="605"/>
    </location>
</feature>
<dbReference type="GO" id="GO:0031045">
    <property type="term" value="C:dense core granule"/>
    <property type="evidence" value="ECO:0007669"/>
    <property type="project" value="TreeGrafter"/>
</dbReference>
<name>A0A820BC77_9BILA</name>
<dbReference type="EMBL" id="CAJNXB010001258">
    <property type="protein sequence ID" value="CAF3150865.1"/>
    <property type="molecule type" value="Genomic_DNA"/>
</dbReference>
<evidence type="ECO:0000313" key="3">
    <source>
        <dbReference type="EMBL" id="CAF3150865.1"/>
    </source>
</evidence>
<dbReference type="PANTHER" id="PTHR10024:SF373">
    <property type="entry name" value="MIP05618P"/>
    <property type="match status" value="1"/>
</dbReference>
<sequence length="634" mass="70224">MAKLGSFFRRLFTSNSSDNQHSSSSSSPSSSSSSSSSSLKPETRKSVLIVAPLPSPKSTTYKSKSTTSQSCSASPQSRSHSMIKQITMNADNKKETYNSNFLSSDIHKTAVRRVSTPVTIHTSAHHNSKYSSITVSEGTEEALLASLQRLSTSSSTTTTTNGNPNNSIHSLSINCNGPTSLLSCLDIRSASVNLSVSPSLLSNSLVNNISSASGTPPTQVVAGAQTSPRISIPSNNSPSHNVIRDISPVVETAVNTNFDRKMSLQQRGRRPSMFDPIDPKELQQALYASAQASIPTNPKNDDDAFRAISQIKITYDRDGEHVFIDSLCFENMQMLDAFSINNYNYNSNHNNTTTNNMALSSTTSTSISTNNNDFIPFYCRFRLWPEKRSLFQTKIVRHPRFQSSYLFDAKQLNDFELSFDQLNNHFLELLLYKVGTIKPSYKDTRIATVKYDLGNLNGTDEVSLKKPLDESDPISTVQDPDLGDLLVSLSYLQSAAKLAVVVLEAKNLRPLSIENKLFPEACVKVTLFDRNGKKLKRKKTSVKRASDCPTFNEELVFELRRDIAQEVMIELRIVHESLSYKEQLGSIIFGPTINNMTKGPISAENIYWSTILSGESLNAQWQMLKIPIKIEESK</sequence>
<dbReference type="Proteomes" id="UP000663825">
    <property type="component" value="Unassembled WGS sequence"/>
</dbReference>
<dbReference type="GO" id="GO:0005509">
    <property type="term" value="F:calcium ion binding"/>
    <property type="evidence" value="ECO:0007669"/>
    <property type="project" value="TreeGrafter"/>
</dbReference>
<dbReference type="Gene3D" id="2.60.40.150">
    <property type="entry name" value="C2 domain"/>
    <property type="match status" value="1"/>
</dbReference>
<reference evidence="4" key="1">
    <citation type="submission" date="2021-02" db="EMBL/GenBank/DDBJ databases">
        <authorList>
            <person name="Nowell W R."/>
        </authorList>
    </citation>
    <scope>NUCLEOTIDE SEQUENCE</scope>
</reference>
<dbReference type="PANTHER" id="PTHR10024">
    <property type="entry name" value="SYNAPTOTAGMIN"/>
    <property type="match status" value="1"/>
</dbReference>
<comment type="caution">
    <text evidence="4">The sequence shown here is derived from an EMBL/GenBank/DDBJ whole genome shotgun (WGS) entry which is preliminary data.</text>
</comment>
<dbReference type="SUPFAM" id="SSF49562">
    <property type="entry name" value="C2 domain (Calcium/lipid-binding domain, CaLB)"/>
    <property type="match status" value="1"/>
</dbReference>
<dbReference type="GO" id="GO:0001786">
    <property type="term" value="F:phosphatidylserine binding"/>
    <property type="evidence" value="ECO:0007669"/>
    <property type="project" value="TreeGrafter"/>
</dbReference>
<dbReference type="EMBL" id="CAJOBP010000598">
    <property type="protein sequence ID" value="CAF4198563.1"/>
    <property type="molecule type" value="Genomic_DNA"/>
</dbReference>
<dbReference type="Proteomes" id="UP000663873">
    <property type="component" value="Unassembled WGS sequence"/>
</dbReference>
<dbReference type="SMART" id="SM00239">
    <property type="entry name" value="C2"/>
    <property type="match status" value="1"/>
</dbReference>
<dbReference type="InterPro" id="IPR035892">
    <property type="entry name" value="C2_domain_sf"/>
</dbReference>
<dbReference type="GO" id="GO:0048791">
    <property type="term" value="P:calcium ion-regulated exocytosis of neurotransmitter"/>
    <property type="evidence" value="ECO:0007669"/>
    <property type="project" value="TreeGrafter"/>
</dbReference>
<organism evidence="4 5">
    <name type="scientific">Rotaria socialis</name>
    <dbReference type="NCBI Taxonomy" id="392032"/>
    <lineage>
        <taxon>Eukaryota</taxon>
        <taxon>Metazoa</taxon>
        <taxon>Spiralia</taxon>
        <taxon>Gnathifera</taxon>
        <taxon>Rotifera</taxon>
        <taxon>Eurotatoria</taxon>
        <taxon>Bdelloidea</taxon>
        <taxon>Philodinida</taxon>
        <taxon>Philodinidae</taxon>
        <taxon>Rotaria</taxon>
    </lineage>
</organism>
<dbReference type="OrthoDB" id="67700at2759"/>
<evidence type="ECO:0000256" key="1">
    <source>
        <dbReference type="SAM" id="MobiDB-lite"/>
    </source>
</evidence>
<dbReference type="InterPro" id="IPR000008">
    <property type="entry name" value="C2_dom"/>
</dbReference>
<dbReference type="GO" id="GO:0030424">
    <property type="term" value="C:axon"/>
    <property type="evidence" value="ECO:0007669"/>
    <property type="project" value="TreeGrafter"/>
</dbReference>
<dbReference type="PROSITE" id="PS50004">
    <property type="entry name" value="C2"/>
    <property type="match status" value="1"/>
</dbReference>
<feature type="compositionally biased region" description="Low complexity" evidence="1">
    <location>
        <begin position="56"/>
        <end position="80"/>
    </location>
</feature>
<dbReference type="CDD" id="cd00276">
    <property type="entry name" value="C2B_Synaptotagmin"/>
    <property type="match status" value="1"/>
</dbReference>
<evidence type="ECO:0000313" key="5">
    <source>
        <dbReference type="Proteomes" id="UP000663873"/>
    </source>
</evidence>
<dbReference type="Pfam" id="PF00168">
    <property type="entry name" value="C2"/>
    <property type="match status" value="1"/>
</dbReference>
<dbReference type="GO" id="GO:0000149">
    <property type="term" value="F:SNARE binding"/>
    <property type="evidence" value="ECO:0007669"/>
    <property type="project" value="TreeGrafter"/>
</dbReference>
<dbReference type="AlphaFoldDB" id="A0A820BC77"/>
<gene>
    <name evidence="3" type="ORF">TIS948_LOCUS9698</name>
    <name evidence="4" type="ORF">UJA718_LOCUS6401</name>
</gene>
<keyword evidence="5" id="KW-1185">Reference proteome</keyword>
<feature type="compositionally biased region" description="Low complexity" evidence="1">
    <location>
        <begin position="14"/>
        <end position="38"/>
    </location>
</feature>
<proteinExistence type="predicted"/>
<accession>A0A820BC77</accession>
<protein>
    <recommendedName>
        <fullName evidence="2">C2 domain-containing protein</fullName>
    </recommendedName>
</protein>
<feature type="region of interest" description="Disordered" evidence="1">
    <location>
        <begin position="14"/>
        <end position="82"/>
    </location>
</feature>
<dbReference type="GO" id="GO:0005544">
    <property type="term" value="F:calcium-dependent phospholipid binding"/>
    <property type="evidence" value="ECO:0007669"/>
    <property type="project" value="TreeGrafter"/>
</dbReference>
<dbReference type="GO" id="GO:0048488">
    <property type="term" value="P:synaptic vesicle endocytosis"/>
    <property type="evidence" value="ECO:0007669"/>
    <property type="project" value="TreeGrafter"/>
</dbReference>
<dbReference type="GO" id="GO:0005886">
    <property type="term" value="C:plasma membrane"/>
    <property type="evidence" value="ECO:0007669"/>
    <property type="project" value="TreeGrafter"/>
</dbReference>
<dbReference type="GO" id="GO:0030276">
    <property type="term" value="F:clathrin binding"/>
    <property type="evidence" value="ECO:0007669"/>
    <property type="project" value="TreeGrafter"/>
</dbReference>
<dbReference type="GO" id="GO:0030672">
    <property type="term" value="C:synaptic vesicle membrane"/>
    <property type="evidence" value="ECO:0007669"/>
    <property type="project" value="TreeGrafter"/>
</dbReference>
<evidence type="ECO:0000259" key="2">
    <source>
        <dbReference type="PROSITE" id="PS50004"/>
    </source>
</evidence>
<evidence type="ECO:0000313" key="4">
    <source>
        <dbReference type="EMBL" id="CAF4198563.1"/>
    </source>
</evidence>